<accession>A0AB36BF55</accession>
<evidence type="ECO:0000313" key="1">
    <source>
        <dbReference type="EMBL" id="MZH58292.1"/>
    </source>
</evidence>
<dbReference type="Proteomes" id="UP000604383">
    <property type="component" value="Unassembled WGS sequence"/>
</dbReference>
<evidence type="ECO:0000313" key="2">
    <source>
        <dbReference type="Proteomes" id="UP000604383"/>
    </source>
</evidence>
<reference evidence="1" key="1">
    <citation type="journal article" date="2019" name="Nat. Med.">
        <title>A library of human gut bacterial isolates paired with longitudinal multiomics data enables mechanistic microbiome research.</title>
        <authorList>
            <person name="Poyet M."/>
            <person name="Groussin M."/>
            <person name="Gibbons S.M."/>
            <person name="Avila-Pacheco J."/>
            <person name="Jiang X."/>
            <person name="Kearney S.M."/>
            <person name="Perrotta A.R."/>
            <person name="Berdy B."/>
            <person name="Zhao S."/>
            <person name="Lieberman T.D."/>
            <person name="Swanson P.K."/>
            <person name="Smith M."/>
            <person name="Roesemann S."/>
            <person name="Alexander J.E."/>
            <person name="Rich S.A."/>
            <person name="Livny J."/>
            <person name="Vlamakis H."/>
            <person name="Clish C."/>
            <person name="Bullock K."/>
            <person name="Deik A."/>
            <person name="Scott J."/>
            <person name="Pierce K.A."/>
            <person name="Xavier R.J."/>
            <person name="Alm E.J."/>
        </authorList>
    </citation>
    <scope>NUCLEOTIDE SEQUENCE</scope>
    <source>
        <strain evidence="1">BIOML-A12</strain>
    </source>
</reference>
<comment type="caution">
    <text evidence="1">The sequence shown here is derived from an EMBL/GenBank/DDBJ whole genome shotgun (WGS) entry which is preliminary data.</text>
</comment>
<dbReference type="RefSeq" id="WP_035303246.1">
    <property type="nucleotide sequence ID" value="NZ_AP025565.1"/>
</dbReference>
<dbReference type="AlphaFoldDB" id="A0AB36BF55"/>
<gene>
    <name evidence="1" type="ORF">GT664_21665</name>
</gene>
<organism evidence="1 2">
    <name type="scientific">Clostridium innocuum</name>
    <dbReference type="NCBI Taxonomy" id="1522"/>
    <lineage>
        <taxon>Bacteria</taxon>
        <taxon>Bacillati</taxon>
        <taxon>Bacillota</taxon>
        <taxon>Clostridia</taxon>
        <taxon>Eubacteriales</taxon>
        <taxon>Clostridiaceae</taxon>
        <taxon>Clostridium</taxon>
    </lineage>
</organism>
<dbReference type="EMBL" id="WWTN01000068">
    <property type="protein sequence ID" value="MZH58292.1"/>
    <property type="molecule type" value="Genomic_DNA"/>
</dbReference>
<sequence length="85" mass="9751">MKILCKGYANKKDIQRFCPCGYKCAKSIYDSIVDDITKDGHKVSTLGIPTKRLLKFLEISEDEIMKLTEYELNMNFKRLSSPLTA</sequence>
<protein>
    <submittedName>
        <fullName evidence="1">Uncharacterized protein</fullName>
    </submittedName>
</protein>
<proteinExistence type="predicted"/>
<name>A0AB36BF55_CLOIN</name>